<evidence type="ECO:0000313" key="1">
    <source>
        <dbReference type="EMBL" id="TLD42396.1"/>
    </source>
</evidence>
<protein>
    <submittedName>
        <fullName evidence="1">Uncharacterized protein</fullName>
    </submittedName>
</protein>
<dbReference type="EMBL" id="SULG01000021">
    <property type="protein sequence ID" value="TLD42396.1"/>
    <property type="molecule type" value="Genomic_DNA"/>
</dbReference>
<accession>A0A533QCD1</accession>
<proteinExistence type="predicted"/>
<gene>
    <name evidence="1" type="ORF">JETT_1330</name>
</gene>
<reference evidence="1 2" key="1">
    <citation type="submission" date="2019-04" db="EMBL/GenBank/DDBJ databases">
        <title>Genome of a novel bacterium Candidatus Jettenia ecosi reconstructed from metagenome of an anammox bioreactor.</title>
        <authorList>
            <person name="Mardanov A.V."/>
            <person name="Beletsky A.V."/>
            <person name="Ravin N.V."/>
            <person name="Botchkova E.A."/>
            <person name="Litti Y.V."/>
            <person name="Nozhevnikova A.N."/>
        </authorList>
    </citation>
    <scope>NUCLEOTIDE SEQUENCE [LARGE SCALE GENOMIC DNA]</scope>
    <source>
        <strain evidence="1">J2</strain>
    </source>
</reference>
<comment type="caution">
    <text evidence="1">The sequence shown here is derived from an EMBL/GenBank/DDBJ whole genome shotgun (WGS) entry which is preliminary data.</text>
</comment>
<sequence length="58" mass="6587">MDIAGKKHQVFILFNKKVFEPSLEKVTISLVFYIIPTCVRGSKPLHALRNIGLIGFEE</sequence>
<evidence type="ECO:0000313" key="2">
    <source>
        <dbReference type="Proteomes" id="UP000319783"/>
    </source>
</evidence>
<dbReference type="Proteomes" id="UP000319783">
    <property type="component" value="Unassembled WGS sequence"/>
</dbReference>
<dbReference type="AlphaFoldDB" id="A0A533QCD1"/>
<name>A0A533QCD1_9BACT</name>
<organism evidence="1 2">
    <name type="scientific">Candidatus Jettenia ecosi</name>
    <dbReference type="NCBI Taxonomy" id="2494326"/>
    <lineage>
        <taxon>Bacteria</taxon>
        <taxon>Pseudomonadati</taxon>
        <taxon>Planctomycetota</taxon>
        <taxon>Candidatus Brocadiia</taxon>
        <taxon>Candidatus Brocadiales</taxon>
        <taxon>Candidatus Brocadiaceae</taxon>
        <taxon>Candidatus Jettenia</taxon>
    </lineage>
</organism>